<dbReference type="SUPFAM" id="SSF90229">
    <property type="entry name" value="CCCH zinc finger"/>
    <property type="match status" value="1"/>
</dbReference>
<dbReference type="InterPro" id="IPR000571">
    <property type="entry name" value="Znf_CCCH"/>
</dbReference>
<evidence type="ECO:0000256" key="1">
    <source>
        <dbReference type="ARBA" id="ARBA00009161"/>
    </source>
</evidence>
<dbReference type="GO" id="GO:0005684">
    <property type="term" value="C:U2-type spliceosomal complex"/>
    <property type="evidence" value="ECO:0007669"/>
    <property type="project" value="TreeGrafter"/>
</dbReference>
<feature type="region of interest" description="Disordered" evidence="6">
    <location>
        <begin position="822"/>
        <end position="886"/>
    </location>
</feature>
<feature type="compositionally biased region" description="Basic residues" evidence="6">
    <location>
        <begin position="507"/>
        <end position="519"/>
    </location>
</feature>
<dbReference type="InterPro" id="IPR001841">
    <property type="entry name" value="Znf_RING"/>
</dbReference>
<evidence type="ECO:0000259" key="7">
    <source>
        <dbReference type="PROSITE" id="PS50089"/>
    </source>
</evidence>
<feature type="compositionally biased region" description="Polar residues" evidence="6">
    <location>
        <begin position="555"/>
        <end position="575"/>
    </location>
</feature>
<proteinExistence type="inferred from homology"/>
<dbReference type="PROSITE" id="PS50103">
    <property type="entry name" value="ZF_C3H1"/>
    <property type="match status" value="1"/>
</dbReference>
<dbReference type="Proteomes" id="UP000738325">
    <property type="component" value="Unassembled WGS sequence"/>
</dbReference>
<comment type="similarity">
    <text evidence="1">Belongs to the CWC24 family.</text>
</comment>
<name>A0A9P6RD95_9FUNG</name>
<evidence type="ECO:0000256" key="5">
    <source>
        <dbReference type="PROSITE-ProRule" id="PRU00723"/>
    </source>
</evidence>
<dbReference type="PROSITE" id="PS50089">
    <property type="entry name" value="ZF_RING_2"/>
    <property type="match status" value="1"/>
</dbReference>
<accession>A0A9P6RD95</accession>
<dbReference type="SMART" id="SM00356">
    <property type="entry name" value="ZnF_C3H1"/>
    <property type="match status" value="1"/>
</dbReference>
<evidence type="ECO:0000256" key="2">
    <source>
        <dbReference type="ARBA" id="ARBA00022723"/>
    </source>
</evidence>
<evidence type="ECO:0000256" key="4">
    <source>
        <dbReference type="ARBA" id="ARBA00022833"/>
    </source>
</evidence>
<dbReference type="Gene3D" id="3.30.40.10">
    <property type="entry name" value="Zinc/RING finger domain, C3HC4 (zinc finger)"/>
    <property type="match status" value="1"/>
</dbReference>
<protein>
    <recommendedName>
        <fullName evidence="11">RING-type E3 ubiquitin transferase</fullName>
    </recommendedName>
</protein>
<evidence type="ECO:0000313" key="10">
    <source>
        <dbReference type="Proteomes" id="UP000738325"/>
    </source>
</evidence>
<dbReference type="PROSITE" id="PS51450">
    <property type="entry name" value="LRR"/>
    <property type="match status" value="1"/>
</dbReference>
<evidence type="ECO:0000256" key="6">
    <source>
        <dbReference type="SAM" id="MobiDB-lite"/>
    </source>
</evidence>
<dbReference type="CDD" id="cd16539">
    <property type="entry name" value="RING-HC_RNF113A_B"/>
    <property type="match status" value="1"/>
</dbReference>
<organism evidence="9 10">
    <name type="scientific">Dissophora globulifera</name>
    <dbReference type="NCBI Taxonomy" id="979702"/>
    <lineage>
        <taxon>Eukaryota</taxon>
        <taxon>Fungi</taxon>
        <taxon>Fungi incertae sedis</taxon>
        <taxon>Mucoromycota</taxon>
        <taxon>Mortierellomycotina</taxon>
        <taxon>Mortierellomycetes</taxon>
        <taxon>Mortierellales</taxon>
        <taxon>Mortierellaceae</taxon>
        <taxon>Dissophora</taxon>
    </lineage>
</organism>
<feature type="domain" description="RING-type" evidence="7">
    <location>
        <begin position="758"/>
        <end position="796"/>
    </location>
</feature>
<dbReference type="InterPro" id="IPR017907">
    <property type="entry name" value="Znf_RING_CS"/>
</dbReference>
<dbReference type="InterPro" id="IPR036855">
    <property type="entry name" value="Znf_CCCH_sf"/>
</dbReference>
<dbReference type="Pfam" id="PF00642">
    <property type="entry name" value="zf-CCCH"/>
    <property type="match status" value="1"/>
</dbReference>
<feature type="domain" description="C3H1-type" evidence="8">
    <location>
        <begin position="686"/>
        <end position="714"/>
    </location>
</feature>
<evidence type="ECO:0008006" key="11">
    <source>
        <dbReference type="Google" id="ProtNLM"/>
    </source>
</evidence>
<evidence type="ECO:0000313" key="9">
    <source>
        <dbReference type="EMBL" id="KAG0316474.1"/>
    </source>
</evidence>
<dbReference type="SUPFAM" id="SSF52047">
    <property type="entry name" value="RNI-like"/>
    <property type="match status" value="1"/>
</dbReference>
<feature type="zinc finger region" description="C3H1-type" evidence="5">
    <location>
        <begin position="686"/>
        <end position="714"/>
    </location>
</feature>
<gene>
    <name evidence="9" type="ORF">BGZ99_006867</name>
</gene>
<keyword evidence="2 5" id="KW-0479">Metal-binding</keyword>
<dbReference type="Gene3D" id="3.80.10.10">
    <property type="entry name" value="Ribonuclease Inhibitor"/>
    <property type="match status" value="1"/>
</dbReference>
<dbReference type="EMBL" id="JAAAIP010000478">
    <property type="protein sequence ID" value="KAG0316474.1"/>
    <property type="molecule type" value="Genomic_DNA"/>
</dbReference>
<evidence type="ECO:0000256" key="3">
    <source>
        <dbReference type="ARBA" id="ARBA00022771"/>
    </source>
</evidence>
<dbReference type="InterPro" id="IPR001611">
    <property type="entry name" value="Leu-rich_rpt"/>
</dbReference>
<dbReference type="SMART" id="SM00184">
    <property type="entry name" value="RING"/>
    <property type="match status" value="1"/>
</dbReference>
<comment type="caution">
    <text evidence="9">The sequence shown here is derived from an EMBL/GenBank/DDBJ whole genome shotgun (WGS) entry which is preliminary data.</text>
</comment>
<dbReference type="OrthoDB" id="25761at2759"/>
<feature type="region of interest" description="Disordered" evidence="6">
    <location>
        <begin position="491"/>
        <end position="585"/>
    </location>
</feature>
<dbReference type="PANTHER" id="PTHR12930:SF0">
    <property type="entry name" value="RING FINGER PROTEIN 113B"/>
    <property type="match status" value="1"/>
</dbReference>
<reference evidence="9" key="1">
    <citation type="journal article" date="2020" name="Fungal Divers.">
        <title>Resolving the Mortierellaceae phylogeny through synthesis of multi-gene phylogenetics and phylogenomics.</title>
        <authorList>
            <person name="Vandepol N."/>
            <person name="Liber J."/>
            <person name="Desiro A."/>
            <person name="Na H."/>
            <person name="Kennedy M."/>
            <person name="Barry K."/>
            <person name="Grigoriev I.V."/>
            <person name="Miller A.N."/>
            <person name="O'Donnell K."/>
            <person name="Stajich J.E."/>
            <person name="Bonito G."/>
        </authorList>
    </citation>
    <scope>NUCLEOTIDE SEQUENCE</scope>
    <source>
        <strain evidence="9">REB-010B</strain>
    </source>
</reference>
<sequence>MATTNIGAIRLDTNFSISNTAATTAVTSPLQLPEIIAQVGCYLSGSDLTAAVRVNRTWHSVLEPYLWIALRLPSDWDRQRMPTSNFPSADSLRNNSHSIRFLSCPDSCLVSSLIPNCQNLIEIELLILSTAIVQLLHQNAASLKCLTRYSSVHQPERRVGHYHQLFDAIESLVRLQHLRLEQLDVVLEDYYSFLTACQRLETLYLSHCNWIVPRNFASELPHLQQLTLNSNRLQSIDELRWIVGCPNLRFLRWRANSPFKDEQERTLASKLMQERQLQFLRTLVIQSSGMDDEDIAVMILSLPALVNLHARRSEFGERATRAIVEVRTGIQELDIGDSISVTSEMIQAILSSCRHLETFGAGVFDIKDLPEIAGADHKRMYEQLGKLTELRMLDLGTTGSVTRNTHDWIELSLANGFGQLAALSEMRDFTVGRLHRPLGLEEWAWVREHWPDAEHIFTRSPKDSSINRRRAVADYRSFILCHSIDRNTQQPIMSDTASTTAPNVPFFKKRNQSKNVRKRNLSDDDDANPHSSTSATADPSSLSSVSKKRSAKRAPQTSHSDILQASSTSSANRLTSKGGDDDDLKTTVGVAYKATLEGNVRIDDATRTHDIDTAHDRDAQAIIDRHMRAVENGLEDTGAGQGDGNDLYKGMAAYKSHVQRPETTNSKIRVGPMRASGNIRVTNRFDYQPDICKDYKETGFCGYGDSCIYMHDRGDYKAGWQLDQEWEAEQRAKKLALIQGLDEDESSSEDEDEVPFACIICREEFKFPVVTKCNHYFCEKCALKRYQKTPKCAACQVPTGGIFNPVSKDFKKKVEERKAKIADAARRRGEDDAEAAAGAGGDAGGFAADGEDAGMVEDLSVVGMGGAPALPRGQSDDSDDSDDDDD</sequence>
<dbReference type="GO" id="GO:0034247">
    <property type="term" value="P:snoRNA splicing"/>
    <property type="evidence" value="ECO:0007669"/>
    <property type="project" value="TreeGrafter"/>
</dbReference>
<dbReference type="SUPFAM" id="SSF57850">
    <property type="entry name" value="RING/U-box"/>
    <property type="match status" value="1"/>
</dbReference>
<feature type="compositionally biased region" description="Acidic residues" evidence="6">
    <location>
        <begin position="876"/>
        <end position="886"/>
    </location>
</feature>
<dbReference type="GO" id="GO:0008270">
    <property type="term" value="F:zinc ion binding"/>
    <property type="evidence" value="ECO:0007669"/>
    <property type="project" value="UniProtKB-KW"/>
</dbReference>
<dbReference type="Pfam" id="PF00097">
    <property type="entry name" value="zf-C3HC4"/>
    <property type="match status" value="1"/>
</dbReference>
<evidence type="ECO:0000259" key="8">
    <source>
        <dbReference type="PROSITE" id="PS50103"/>
    </source>
</evidence>
<keyword evidence="4 5" id="KW-0862">Zinc</keyword>
<dbReference type="PANTHER" id="PTHR12930">
    <property type="entry name" value="ZINC FINGER PROTEIN 183"/>
    <property type="match status" value="1"/>
</dbReference>
<feature type="compositionally biased region" description="Polar residues" evidence="6">
    <location>
        <begin position="529"/>
        <end position="539"/>
    </location>
</feature>
<dbReference type="InterPro" id="IPR013083">
    <property type="entry name" value="Znf_RING/FYVE/PHD"/>
</dbReference>
<feature type="compositionally biased region" description="Polar residues" evidence="6">
    <location>
        <begin position="491"/>
        <end position="502"/>
    </location>
</feature>
<dbReference type="InterPro" id="IPR032675">
    <property type="entry name" value="LRR_dom_sf"/>
</dbReference>
<dbReference type="InterPro" id="IPR018957">
    <property type="entry name" value="Znf_C3HC4_RING-type"/>
</dbReference>
<keyword evidence="3 5" id="KW-0863">Zinc-finger</keyword>
<dbReference type="PROSITE" id="PS00518">
    <property type="entry name" value="ZF_RING_1"/>
    <property type="match status" value="1"/>
</dbReference>
<keyword evidence="10" id="KW-1185">Reference proteome</keyword>
<dbReference type="AlphaFoldDB" id="A0A9P6RD95"/>
<dbReference type="InterPro" id="IPR039971">
    <property type="entry name" value="CWC24-like"/>
</dbReference>